<dbReference type="GO" id="GO:0017056">
    <property type="term" value="F:structural constituent of nuclear pore"/>
    <property type="evidence" value="ECO:0007669"/>
    <property type="project" value="InterPro"/>
</dbReference>
<evidence type="ECO:0000313" key="2">
    <source>
        <dbReference type="EMBL" id="EDZ70314.1"/>
    </source>
</evidence>
<feature type="domain" description="Nucleoporin Nup188 N-terminal" evidence="1">
    <location>
        <begin position="84"/>
        <end position="280"/>
    </location>
</feature>
<name>B5VP29_YEAS6</name>
<reference evidence="2 3" key="1">
    <citation type="journal article" date="2008" name="FEMS Yeast Res.">
        <title>Comparative genome analysis of a Saccharomyces cerevisiae wine strain.</title>
        <authorList>
            <person name="Borneman A.R."/>
            <person name="Forgan A.H."/>
            <person name="Pretorius I.S."/>
            <person name="Chambers P.J."/>
        </authorList>
    </citation>
    <scope>NUCLEOTIDE SEQUENCE [LARGE SCALE GENOMIC DNA]</scope>
    <source>
        <strain evidence="2 3">AWRI1631</strain>
    </source>
</reference>
<comment type="caution">
    <text evidence="2">The sequence shown here is derived from an EMBL/GenBank/DDBJ whole genome shotgun (WGS) entry which is preliminary data.</text>
</comment>
<sequence>MATPSFGNSSPQLTFTHVANFMNDAAADVSAVDAKQLAQIRQFLKANKTNLIESLNTIRQNVTSSGDHNKLRSTIANLLQINVDNDPFFAQSEDLSHAVEFFMSERSSRLHIVYSLLVNPDIDLETYSFIDNDRFNVVGKLISIISSVIQNYDIITASSLAHDYNNDQDMFTIVSLVQLKKFSDLKFILQILQILNLMILNTKVPVDIVNQWFLQYQNQFVEFCRNINSTDKSIDTSSLQLYNFQNFQDLSYLSETLISRISSLFTITTILILGLNTSIAQFDIQS</sequence>
<dbReference type="InterPro" id="IPR018864">
    <property type="entry name" value="Nucleoporin_Nup188_N"/>
</dbReference>
<dbReference type="EMBL" id="ABSV01001751">
    <property type="protein sequence ID" value="EDZ70314.1"/>
    <property type="molecule type" value="Genomic_DNA"/>
</dbReference>
<evidence type="ECO:0000259" key="1">
    <source>
        <dbReference type="Pfam" id="PF10487"/>
    </source>
</evidence>
<evidence type="ECO:0000313" key="3">
    <source>
        <dbReference type="Proteomes" id="UP000008988"/>
    </source>
</evidence>
<accession>B5VP29</accession>
<organism evidence="2 3">
    <name type="scientific">Saccharomyces cerevisiae (strain AWRI1631)</name>
    <name type="common">Baker's yeast</name>
    <dbReference type="NCBI Taxonomy" id="545124"/>
    <lineage>
        <taxon>Eukaryota</taxon>
        <taxon>Fungi</taxon>
        <taxon>Dikarya</taxon>
        <taxon>Ascomycota</taxon>
        <taxon>Saccharomycotina</taxon>
        <taxon>Saccharomycetes</taxon>
        <taxon>Saccharomycetales</taxon>
        <taxon>Saccharomycetaceae</taxon>
        <taxon>Saccharomyces</taxon>
    </lineage>
</organism>
<proteinExistence type="predicted"/>
<protein>
    <submittedName>
        <fullName evidence="2">YML103Cp-like protein</fullName>
    </submittedName>
</protein>
<gene>
    <name evidence="2" type="ORF">AWRI1631_130320</name>
</gene>
<dbReference type="Proteomes" id="UP000008988">
    <property type="component" value="Unassembled WGS sequence"/>
</dbReference>
<dbReference type="AlphaFoldDB" id="B5VP29"/>
<feature type="non-terminal residue" evidence="2">
    <location>
        <position position="286"/>
    </location>
</feature>
<dbReference type="Pfam" id="PF10487">
    <property type="entry name" value="Nup188_N"/>
    <property type="match status" value="1"/>
</dbReference>